<dbReference type="Gene3D" id="1.10.260.40">
    <property type="entry name" value="lambda repressor-like DNA-binding domains"/>
    <property type="match status" value="1"/>
</dbReference>
<feature type="domain" description="HTH cro/C1-type" evidence="2">
    <location>
        <begin position="16"/>
        <end position="71"/>
    </location>
</feature>
<dbReference type="Proteomes" id="UP000051249">
    <property type="component" value="Unassembled WGS sequence"/>
</dbReference>
<reference evidence="3 4" key="1">
    <citation type="journal article" date="2015" name="Genome Announc.">
        <title>Expanding the biotechnology potential of lactobacilli through comparative genomics of 213 strains and associated genera.</title>
        <authorList>
            <person name="Sun Z."/>
            <person name="Harris H.M."/>
            <person name="McCann A."/>
            <person name="Guo C."/>
            <person name="Argimon S."/>
            <person name="Zhang W."/>
            <person name="Yang X."/>
            <person name="Jeffery I.B."/>
            <person name="Cooney J.C."/>
            <person name="Kagawa T.F."/>
            <person name="Liu W."/>
            <person name="Song Y."/>
            <person name="Salvetti E."/>
            <person name="Wrobel A."/>
            <person name="Rasinkangas P."/>
            <person name="Parkhill J."/>
            <person name="Rea M.C."/>
            <person name="O'Sullivan O."/>
            <person name="Ritari J."/>
            <person name="Douillard F.P."/>
            <person name="Paul Ross R."/>
            <person name="Yang R."/>
            <person name="Briner A.E."/>
            <person name="Felis G.E."/>
            <person name="de Vos W.M."/>
            <person name="Barrangou R."/>
            <person name="Klaenhammer T.R."/>
            <person name="Caufield P.W."/>
            <person name="Cui Y."/>
            <person name="Zhang H."/>
            <person name="O'Toole P.W."/>
        </authorList>
    </citation>
    <scope>NUCLEOTIDE SEQUENCE [LARGE SCALE GENOMIC DNA]</scope>
    <source>
        <strain evidence="3 4">DSM 23026</strain>
    </source>
</reference>
<dbReference type="PATRIC" id="fig|480391.4.peg.810"/>
<dbReference type="PANTHER" id="PTHR46797:SF1">
    <property type="entry name" value="METHYLPHOSPHONATE SYNTHASE"/>
    <property type="match status" value="1"/>
</dbReference>
<keyword evidence="1" id="KW-0238">DNA-binding</keyword>
<keyword evidence="4" id="KW-1185">Reference proteome</keyword>
<accession>A0A0R2NKW6</accession>
<dbReference type="EMBL" id="JQCQ01000024">
    <property type="protein sequence ID" value="KRO24669.1"/>
    <property type="molecule type" value="Genomic_DNA"/>
</dbReference>
<sequence length="127" mass="14487">MWGVSMGNNSNIGSRIKLIRTTLGMTQEELAELSGLSVNYLSRIERTNNQNITIQKLVSIADSLGVSIMDLIGNDSDVNNRPEYLKVLIKQLNKLDNEDAEQLSHSFLKIVELFEKNKDNNQQWFKF</sequence>
<gene>
    <name evidence="3" type="ORF">IV88_GL000799</name>
</gene>
<dbReference type="GO" id="GO:0005829">
    <property type="term" value="C:cytosol"/>
    <property type="evidence" value="ECO:0007669"/>
    <property type="project" value="TreeGrafter"/>
</dbReference>
<dbReference type="GO" id="GO:0003677">
    <property type="term" value="F:DNA binding"/>
    <property type="evidence" value="ECO:0007669"/>
    <property type="project" value="UniProtKB-KW"/>
</dbReference>
<dbReference type="PROSITE" id="PS50943">
    <property type="entry name" value="HTH_CROC1"/>
    <property type="match status" value="1"/>
</dbReference>
<dbReference type="SUPFAM" id="SSF47413">
    <property type="entry name" value="lambda repressor-like DNA-binding domains"/>
    <property type="match status" value="1"/>
</dbReference>
<evidence type="ECO:0000259" key="2">
    <source>
        <dbReference type="PROSITE" id="PS50943"/>
    </source>
</evidence>
<evidence type="ECO:0000313" key="4">
    <source>
        <dbReference type="Proteomes" id="UP000051249"/>
    </source>
</evidence>
<dbReference type="InterPro" id="IPR001387">
    <property type="entry name" value="Cro/C1-type_HTH"/>
</dbReference>
<dbReference type="PANTHER" id="PTHR46797">
    <property type="entry name" value="HTH-TYPE TRANSCRIPTIONAL REGULATOR"/>
    <property type="match status" value="1"/>
</dbReference>
<dbReference type="AlphaFoldDB" id="A0A0R2NKW6"/>
<organism evidence="3 4">
    <name type="scientific">Pediococcus argentinicus</name>
    <dbReference type="NCBI Taxonomy" id="480391"/>
    <lineage>
        <taxon>Bacteria</taxon>
        <taxon>Bacillati</taxon>
        <taxon>Bacillota</taxon>
        <taxon>Bacilli</taxon>
        <taxon>Lactobacillales</taxon>
        <taxon>Lactobacillaceae</taxon>
        <taxon>Pediococcus</taxon>
    </lineage>
</organism>
<dbReference type="InterPro" id="IPR010982">
    <property type="entry name" value="Lambda_DNA-bd_dom_sf"/>
</dbReference>
<evidence type="ECO:0000256" key="1">
    <source>
        <dbReference type="ARBA" id="ARBA00023125"/>
    </source>
</evidence>
<dbReference type="InterPro" id="IPR050807">
    <property type="entry name" value="TransReg_Diox_bact_type"/>
</dbReference>
<evidence type="ECO:0000313" key="3">
    <source>
        <dbReference type="EMBL" id="KRO24669.1"/>
    </source>
</evidence>
<comment type="caution">
    <text evidence="3">The sequence shown here is derived from an EMBL/GenBank/DDBJ whole genome shotgun (WGS) entry which is preliminary data.</text>
</comment>
<name>A0A0R2NKW6_9LACO</name>
<dbReference type="SMART" id="SM00530">
    <property type="entry name" value="HTH_XRE"/>
    <property type="match status" value="1"/>
</dbReference>
<dbReference type="CDD" id="cd00093">
    <property type="entry name" value="HTH_XRE"/>
    <property type="match status" value="1"/>
</dbReference>
<proteinExistence type="predicted"/>
<dbReference type="Pfam" id="PF01381">
    <property type="entry name" value="HTH_3"/>
    <property type="match status" value="1"/>
</dbReference>
<dbReference type="GO" id="GO:0003700">
    <property type="term" value="F:DNA-binding transcription factor activity"/>
    <property type="evidence" value="ECO:0007669"/>
    <property type="project" value="TreeGrafter"/>
</dbReference>
<protein>
    <recommendedName>
        <fullName evidence="2">HTH cro/C1-type domain-containing protein</fullName>
    </recommendedName>
</protein>